<dbReference type="GO" id="GO:0008270">
    <property type="term" value="F:zinc ion binding"/>
    <property type="evidence" value="ECO:0007669"/>
    <property type="project" value="UniProtKB-KW"/>
</dbReference>
<gene>
    <name evidence="7" type="ORF">AARE701A_LOCUS21892</name>
</gene>
<organism evidence="7 8">
    <name type="scientific">Arabidopsis arenosa</name>
    <name type="common">Sand rock-cress</name>
    <name type="synonym">Cardaminopsis arenosa</name>
    <dbReference type="NCBI Taxonomy" id="38785"/>
    <lineage>
        <taxon>Eukaryota</taxon>
        <taxon>Viridiplantae</taxon>
        <taxon>Streptophyta</taxon>
        <taxon>Embryophyta</taxon>
        <taxon>Tracheophyta</taxon>
        <taxon>Spermatophyta</taxon>
        <taxon>Magnoliopsida</taxon>
        <taxon>eudicotyledons</taxon>
        <taxon>Gunneridae</taxon>
        <taxon>Pentapetalae</taxon>
        <taxon>rosids</taxon>
        <taxon>malvids</taxon>
        <taxon>Brassicales</taxon>
        <taxon>Brassicaceae</taxon>
        <taxon>Camelineae</taxon>
        <taxon>Arabidopsis</taxon>
    </lineage>
</organism>
<feature type="compositionally biased region" description="Polar residues" evidence="5">
    <location>
        <begin position="209"/>
        <end position="226"/>
    </location>
</feature>
<dbReference type="EMBL" id="LR999458">
    <property type="protein sequence ID" value="CAE6248830.1"/>
    <property type="molecule type" value="Genomic_DNA"/>
</dbReference>
<keyword evidence="8" id="KW-1185">Reference proteome</keyword>
<evidence type="ECO:0000256" key="4">
    <source>
        <dbReference type="PROSITE-ProRule" id="PRU01343"/>
    </source>
</evidence>
<accession>A0A8S2B5N1</accession>
<dbReference type="InterPro" id="IPR010666">
    <property type="entry name" value="Znf_GRF"/>
</dbReference>
<dbReference type="Proteomes" id="UP000682877">
    <property type="component" value="Chromosome 8"/>
</dbReference>
<dbReference type="PANTHER" id="PTHR33248">
    <property type="entry name" value="ZINC ION-BINDING PROTEIN"/>
    <property type="match status" value="1"/>
</dbReference>
<keyword evidence="1" id="KW-0479">Metal-binding</keyword>
<keyword evidence="3" id="KW-0862">Zinc</keyword>
<sequence>MGDKGRGIPSRCRCGEDVVLRTSKTIKNPGRLFYACRYGEENGRGHLFKWTDETMVEEMEDIIPKIDELERASLTLQKGTVHILHKKVITDKKLNPENYISSWYLTSRWRNEYSAYIDAVRGCNFWRKSGETELVLPPKPEGRKRIPKRIKERNESPQKKKSKGKEKELKLSRKKRIIHCGICGGEGHNTRKCQFFGPAPYRRPKKVTESATVGSSSQPTQSQVID</sequence>
<evidence type="ECO:0000256" key="1">
    <source>
        <dbReference type="ARBA" id="ARBA00022723"/>
    </source>
</evidence>
<evidence type="ECO:0000256" key="3">
    <source>
        <dbReference type="ARBA" id="ARBA00022833"/>
    </source>
</evidence>
<feature type="region of interest" description="Disordered" evidence="5">
    <location>
        <begin position="134"/>
        <end position="171"/>
    </location>
</feature>
<evidence type="ECO:0000313" key="7">
    <source>
        <dbReference type="EMBL" id="CAE6248830.1"/>
    </source>
</evidence>
<protein>
    <recommendedName>
        <fullName evidence="6">GRF-type domain-containing protein</fullName>
    </recommendedName>
</protein>
<evidence type="ECO:0000259" key="6">
    <source>
        <dbReference type="PROSITE" id="PS51999"/>
    </source>
</evidence>
<feature type="domain" description="GRF-type" evidence="6">
    <location>
        <begin position="12"/>
        <end position="54"/>
    </location>
</feature>
<dbReference type="Pfam" id="PF06839">
    <property type="entry name" value="Zn_ribbon_GRF"/>
    <property type="match status" value="1"/>
</dbReference>
<name>A0A8S2B5N1_ARAAE</name>
<feature type="region of interest" description="Disordered" evidence="5">
    <location>
        <begin position="197"/>
        <end position="226"/>
    </location>
</feature>
<evidence type="ECO:0000313" key="8">
    <source>
        <dbReference type="Proteomes" id="UP000682877"/>
    </source>
</evidence>
<reference evidence="7" key="1">
    <citation type="submission" date="2021-01" db="EMBL/GenBank/DDBJ databases">
        <authorList>
            <person name="Bezrukov I."/>
        </authorList>
    </citation>
    <scope>NUCLEOTIDE SEQUENCE</scope>
</reference>
<proteinExistence type="predicted"/>
<keyword evidence="2 4" id="KW-0863">Zinc-finger</keyword>
<dbReference type="PROSITE" id="PS51999">
    <property type="entry name" value="ZF_GRF"/>
    <property type="match status" value="1"/>
</dbReference>
<evidence type="ECO:0000256" key="2">
    <source>
        <dbReference type="ARBA" id="ARBA00022771"/>
    </source>
</evidence>
<dbReference type="AlphaFoldDB" id="A0A8S2B5N1"/>
<evidence type="ECO:0000256" key="5">
    <source>
        <dbReference type="SAM" id="MobiDB-lite"/>
    </source>
</evidence>